<feature type="compositionally biased region" description="Basic and acidic residues" evidence="5">
    <location>
        <begin position="143"/>
        <end position="178"/>
    </location>
</feature>
<name>A0ABR4C501_9HELO</name>
<keyword evidence="3" id="KW-0507">mRNA processing</keyword>
<dbReference type="PANTHER" id="PTHR12718">
    <property type="entry name" value="CELL CYCLE CONTROL PROTEIN CWF15"/>
    <property type="match status" value="1"/>
</dbReference>
<proteinExistence type="inferred from homology"/>
<dbReference type="EMBL" id="JAZHXI010000014">
    <property type="protein sequence ID" value="KAL2064163.1"/>
    <property type="molecule type" value="Genomic_DNA"/>
</dbReference>
<sequence>MTTAHRPTFDPARGKDAQRGPAYHQRLLPAHTQLKVRQPGQGGDADHEVRDLRAELLAAEAAHFAKVKGGPAPTPSNAGEGQDEGGEGQGVKRQLENGGEEESVDAKRRRILEETRDIDADSEEDGEEDSSDDDSDDEDETAELQRELEKIKRERAEKREQEEREKAAEEEAAREHDIALGNPLLNPKADFHVKRRWDDDVIFKNQARGTDDRGKKKEFVNDLLRSDFHKRFMSKYVR</sequence>
<protein>
    <recommendedName>
        <fullName evidence="8">Cwf15/Cwc15 cell cycle control protein</fullName>
    </recommendedName>
</protein>
<feature type="region of interest" description="Disordered" evidence="5">
    <location>
        <begin position="64"/>
        <end position="185"/>
    </location>
</feature>
<evidence type="ECO:0000313" key="7">
    <source>
        <dbReference type="Proteomes" id="UP001595075"/>
    </source>
</evidence>
<feature type="region of interest" description="Disordered" evidence="5">
    <location>
        <begin position="1"/>
        <end position="52"/>
    </location>
</feature>
<comment type="caution">
    <text evidence="6">The sequence shown here is derived from an EMBL/GenBank/DDBJ whole genome shotgun (WGS) entry which is preliminary data.</text>
</comment>
<dbReference type="InterPro" id="IPR006973">
    <property type="entry name" value="Cwf_Cwc_15"/>
</dbReference>
<dbReference type="PANTHER" id="PTHR12718:SF2">
    <property type="entry name" value="SPLICEOSOME-ASSOCIATED PROTEIN CWC15 HOMOLOG"/>
    <property type="match status" value="1"/>
</dbReference>
<gene>
    <name evidence="6" type="ORF">VTL71DRAFT_4657</name>
</gene>
<evidence type="ECO:0000256" key="5">
    <source>
        <dbReference type="SAM" id="MobiDB-lite"/>
    </source>
</evidence>
<evidence type="ECO:0008006" key="8">
    <source>
        <dbReference type="Google" id="ProtNLM"/>
    </source>
</evidence>
<keyword evidence="4" id="KW-0508">mRNA splicing</keyword>
<organism evidence="6 7">
    <name type="scientific">Oculimacula yallundae</name>
    <dbReference type="NCBI Taxonomy" id="86028"/>
    <lineage>
        <taxon>Eukaryota</taxon>
        <taxon>Fungi</taxon>
        <taxon>Dikarya</taxon>
        <taxon>Ascomycota</taxon>
        <taxon>Pezizomycotina</taxon>
        <taxon>Leotiomycetes</taxon>
        <taxon>Helotiales</taxon>
        <taxon>Ploettnerulaceae</taxon>
        <taxon>Oculimacula</taxon>
    </lineage>
</organism>
<evidence type="ECO:0000313" key="6">
    <source>
        <dbReference type="EMBL" id="KAL2064163.1"/>
    </source>
</evidence>
<accession>A0ABR4C501</accession>
<comment type="similarity">
    <text evidence="2">Belongs to the CWC15 family.</text>
</comment>
<dbReference type="Proteomes" id="UP001595075">
    <property type="component" value="Unassembled WGS sequence"/>
</dbReference>
<evidence type="ECO:0000256" key="2">
    <source>
        <dbReference type="ARBA" id="ARBA00006644"/>
    </source>
</evidence>
<keyword evidence="7" id="KW-1185">Reference proteome</keyword>
<evidence type="ECO:0000256" key="4">
    <source>
        <dbReference type="ARBA" id="ARBA00023187"/>
    </source>
</evidence>
<feature type="compositionally biased region" description="Acidic residues" evidence="5">
    <location>
        <begin position="120"/>
        <end position="142"/>
    </location>
</feature>
<evidence type="ECO:0000256" key="1">
    <source>
        <dbReference type="ARBA" id="ARBA00003777"/>
    </source>
</evidence>
<reference evidence="6 7" key="1">
    <citation type="journal article" date="2024" name="Commun. Biol.">
        <title>Comparative genomic analysis of thermophilic fungi reveals convergent evolutionary adaptations and gene losses.</title>
        <authorList>
            <person name="Steindorff A.S."/>
            <person name="Aguilar-Pontes M.V."/>
            <person name="Robinson A.J."/>
            <person name="Andreopoulos B."/>
            <person name="LaButti K."/>
            <person name="Kuo A."/>
            <person name="Mondo S."/>
            <person name="Riley R."/>
            <person name="Otillar R."/>
            <person name="Haridas S."/>
            <person name="Lipzen A."/>
            <person name="Grimwood J."/>
            <person name="Schmutz J."/>
            <person name="Clum A."/>
            <person name="Reid I.D."/>
            <person name="Moisan M.C."/>
            <person name="Butler G."/>
            <person name="Nguyen T.T.M."/>
            <person name="Dewar K."/>
            <person name="Conant G."/>
            <person name="Drula E."/>
            <person name="Henrissat B."/>
            <person name="Hansel C."/>
            <person name="Singer S."/>
            <person name="Hutchinson M.I."/>
            <person name="de Vries R.P."/>
            <person name="Natvig D.O."/>
            <person name="Powell A.J."/>
            <person name="Tsang A."/>
            <person name="Grigoriev I.V."/>
        </authorList>
    </citation>
    <scope>NUCLEOTIDE SEQUENCE [LARGE SCALE GENOMIC DNA]</scope>
    <source>
        <strain evidence="6 7">CBS 494.80</strain>
    </source>
</reference>
<dbReference type="Pfam" id="PF04889">
    <property type="entry name" value="Cwf_Cwc_15"/>
    <property type="match status" value="1"/>
</dbReference>
<comment type="function">
    <text evidence="1">Involved in pre-mRNA splicing.</text>
</comment>
<evidence type="ECO:0000256" key="3">
    <source>
        <dbReference type="ARBA" id="ARBA00022664"/>
    </source>
</evidence>